<feature type="compositionally biased region" description="Basic and acidic residues" evidence="3">
    <location>
        <begin position="295"/>
        <end position="329"/>
    </location>
</feature>
<dbReference type="Gene3D" id="1.20.120.330">
    <property type="entry name" value="Nucleotidyltransferases domain 2"/>
    <property type="match status" value="1"/>
</dbReference>
<feature type="compositionally biased region" description="Polar residues" evidence="3">
    <location>
        <begin position="143"/>
        <end position="157"/>
    </location>
</feature>
<evidence type="ECO:0000313" key="6">
    <source>
        <dbReference type="Proteomes" id="UP000000267"/>
    </source>
</evidence>
<evidence type="ECO:0000313" key="5">
    <source>
        <dbReference type="EMBL" id="EDO15429.1"/>
    </source>
</evidence>
<dbReference type="EMBL" id="DS480460">
    <property type="protein sequence ID" value="EDO15429.1"/>
    <property type="molecule type" value="Genomic_DNA"/>
</dbReference>
<feature type="compositionally biased region" description="Basic and acidic residues" evidence="3">
    <location>
        <begin position="128"/>
        <end position="142"/>
    </location>
</feature>
<evidence type="ECO:0000256" key="1">
    <source>
        <dbReference type="ARBA" id="ARBA00022737"/>
    </source>
</evidence>
<evidence type="ECO:0000256" key="3">
    <source>
        <dbReference type="SAM" id="MobiDB-lite"/>
    </source>
</evidence>
<protein>
    <recommendedName>
        <fullName evidence="4">GIT Spa2 homology (SHD) domain-containing protein</fullName>
    </recommendedName>
</protein>
<gene>
    <name evidence="5" type="ORF">Kpol_1027p3</name>
</gene>
<dbReference type="KEGG" id="vpo:Kpol_1027p3"/>
<dbReference type="GO" id="GO:0005826">
    <property type="term" value="C:actomyosin contractile ring"/>
    <property type="evidence" value="ECO:0007669"/>
    <property type="project" value="TreeGrafter"/>
</dbReference>
<dbReference type="HOGENOM" id="CLU_002012_0_0_1"/>
<dbReference type="GeneID" id="5543528"/>
<dbReference type="GO" id="GO:0000131">
    <property type="term" value="C:incipient cellular bud site"/>
    <property type="evidence" value="ECO:0007669"/>
    <property type="project" value="TreeGrafter"/>
</dbReference>
<feature type="compositionally biased region" description="Low complexity" evidence="3">
    <location>
        <begin position="848"/>
        <end position="862"/>
    </location>
</feature>
<feature type="region of interest" description="Disordered" evidence="3">
    <location>
        <begin position="847"/>
        <end position="876"/>
    </location>
</feature>
<dbReference type="GO" id="GO:0005934">
    <property type="term" value="C:cellular bud tip"/>
    <property type="evidence" value="ECO:0007669"/>
    <property type="project" value="TreeGrafter"/>
</dbReference>
<feature type="compositionally biased region" description="Acidic residues" evidence="3">
    <location>
        <begin position="865"/>
        <end position="876"/>
    </location>
</feature>
<feature type="compositionally biased region" description="Polar residues" evidence="3">
    <location>
        <begin position="656"/>
        <end position="670"/>
    </location>
</feature>
<feature type="compositionally biased region" description="Basic and acidic residues" evidence="3">
    <location>
        <begin position="673"/>
        <end position="687"/>
    </location>
</feature>
<feature type="domain" description="GIT Spa2 homology (SHD)" evidence="4">
    <location>
        <begin position="91"/>
        <end position="121"/>
    </location>
</feature>
<dbReference type="Proteomes" id="UP000000267">
    <property type="component" value="Unassembled WGS sequence"/>
</dbReference>
<dbReference type="InterPro" id="IPR013724">
    <property type="entry name" value="GIT_SHD"/>
</dbReference>
<feature type="region of interest" description="Disordered" evidence="3">
    <location>
        <begin position="774"/>
        <end position="823"/>
    </location>
</feature>
<dbReference type="AlphaFoldDB" id="A7TQK8"/>
<proteinExistence type="predicted"/>
<feature type="coiled-coil region" evidence="2">
    <location>
        <begin position="412"/>
        <end position="439"/>
    </location>
</feature>
<dbReference type="SMART" id="SM00555">
    <property type="entry name" value="GIT"/>
    <property type="match status" value="2"/>
</dbReference>
<dbReference type="OMA" id="MKRNQAR"/>
<dbReference type="GO" id="GO:1902716">
    <property type="term" value="C:cell cortex of growing cell tip"/>
    <property type="evidence" value="ECO:0007669"/>
    <property type="project" value="TreeGrafter"/>
</dbReference>
<evidence type="ECO:0000256" key="2">
    <source>
        <dbReference type="SAM" id="Coils"/>
    </source>
</evidence>
<dbReference type="InterPro" id="IPR022018">
    <property type="entry name" value="GIT1_C"/>
</dbReference>
<keyword evidence="1" id="KW-0677">Repeat</keyword>
<keyword evidence="2" id="KW-0175">Coiled coil</keyword>
<feature type="region of interest" description="Disordered" evidence="3">
    <location>
        <begin position="290"/>
        <end position="329"/>
    </location>
</feature>
<reference evidence="5 6" key="1">
    <citation type="journal article" date="2007" name="Proc. Natl. Acad. Sci. U.S.A.">
        <title>Independent sorting-out of thousands of duplicated gene pairs in two yeast species descended from a whole-genome duplication.</title>
        <authorList>
            <person name="Scannell D.R."/>
            <person name="Frank A.C."/>
            <person name="Conant G.C."/>
            <person name="Byrne K.P."/>
            <person name="Woolfit M."/>
            <person name="Wolfe K.H."/>
        </authorList>
    </citation>
    <scope>NUCLEOTIDE SEQUENCE [LARGE SCALE GENOMIC DNA]</scope>
    <source>
        <strain evidence="6">ATCC 22028 / DSM 70294 / BCRC 21397 / CBS 2163 / NBRC 10782 / NRRL Y-8283 / UCD 57-17</strain>
    </source>
</reference>
<feature type="compositionally biased region" description="Polar residues" evidence="3">
    <location>
        <begin position="688"/>
        <end position="709"/>
    </location>
</feature>
<dbReference type="GO" id="GO:0043332">
    <property type="term" value="C:mating projection tip"/>
    <property type="evidence" value="ECO:0007669"/>
    <property type="project" value="TreeGrafter"/>
</dbReference>
<feature type="compositionally biased region" description="Basic and acidic residues" evidence="3">
    <location>
        <begin position="800"/>
        <end position="823"/>
    </location>
</feature>
<dbReference type="GO" id="GO:0036267">
    <property type="term" value="P:invasive filamentous growth"/>
    <property type="evidence" value="ECO:0007669"/>
    <property type="project" value="TreeGrafter"/>
</dbReference>
<feature type="compositionally biased region" description="Polar residues" evidence="3">
    <location>
        <begin position="205"/>
        <end position="216"/>
    </location>
</feature>
<dbReference type="GO" id="GO:0005935">
    <property type="term" value="C:cellular bud neck"/>
    <property type="evidence" value="ECO:0007669"/>
    <property type="project" value="TreeGrafter"/>
</dbReference>
<dbReference type="GO" id="GO:0005078">
    <property type="term" value="F:MAP-kinase scaffold activity"/>
    <property type="evidence" value="ECO:0007669"/>
    <property type="project" value="TreeGrafter"/>
</dbReference>
<dbReference type="InParanoid" id="A7TQK8"/>
<dbReference type="PhylomeDB" id="A7TQK8"/>
<organism evidence="6">
    <name type="scientific">Vanderwaltozyma polyspora (strain ATCC 22028 / DSM 70294 / BCRC 21397 / CBS 2163 / NBRC 10782 / NRRL Y-8283 / UCD 57-17)</name>
    <name type="common">Kluyveromyces polysporus</name>
    <dbReference type="NCBI Taxonomy" id="436907"/>
    <lineage>
        <taxon>Eukaryota</taxon>
        <taxon>Fungi</taxon>
        <taxon>Dikarya</taxon>
        <taxon>Ascomycota</taxon>
        <taxon>Saccharomycotina</taxon>
        <taxon>Saccharomycetes</taxon>
        <taxon>Saccharomycetales</taxon>
        <taxon>Saccharomycetaceae</taxon>
        <taxon>Vanderwaltozyma</taxon>
    </lineage>
</organism>
<feature type="region of interest" description="Disordered" evidence="3">
    <location>
        <begin position="649"/>
        <end position="756"/>
    </location>
</feature>
<dbReference type="OrthoDB" id="5588096at2759"/>
<dbReference type="PANTHER" id="PTHR21601">
    <property type="entry name" value="SPA2 PROTEIN"/>
    <property type="match status" value="1"/>
</dbReference>
<feature type="compositionally biased region" description="Polar residues" evidence="3">
    <location>
        <begin position="734"/>
        <end position="746"/>
    </location>
</feature>
<dbReference type="RefSeq" id="XP_001643287.1">
    <property type="nucleotide sequence ID" value="XM_001643237.1"/>
</dbReference>
<dbReference type="Pfam" id="PF08518">
    <property type="entry name" value="GIT_SHD"/>
    <property type="match status" value="2"/>
</dbReference>
<dbReference type="GO" id="GO:0007124">
    <property type="term" value="P:pseudohyphal growth"/>
    <property type="evidence" value="ECO:0007669"/>
    <property type="project" value="TreeGrafter"/>
</dbReference>
<dbReference type="STRING" id="436907.A7TQK8"/>
<dbReference type="PANTHER" id="PTHR21601:SF0">
    <property type="entry name" value="PROTEIN SPA2-RELATED"/>
    <property type="match status" value="1"/>
</dbReference>
<feature type="domain" description="GIT Spa2 homology (SHD)" evidence="4">
    <location>
        <begin position="41"/>
        <end position="71"/>
    </location>
</feature>
<dbReference type="GO" id="GO:0007121">
    <property type="term" value="P:bipolar cellular bud site selection"/>
    <property type="evidence" value="ECO:0007669"/>
    <property type="project" value="TreeGrafter"/>
</dbReference>
<feature type="region of interest" description="Disordered" evidence="3">
    <location>
        <begin position="121"/>
        <end position="232"/>
    </location>
</feature>
<dbReference type="Pfam" id="PF12205">
    <property type="entry name" value="GIT1_C"/>
    <property type="match status" value="1"/>
</dbReference>
<accession>A7TQK8</accession>
<sequence length="1036" mass="116588">MKSLNGSQHESMKKYHDELETFFKVTGIAQERSASSRAQKARGKLLKLSDSQFYELSTDVYDELQRRISENDNQTDHLLPKDAFHIKRNQAREKLSTLTMTRFGDLVDDILYEIKRRGYGEALNDKSGSSDDFSKNQDDSKYNNDTTDFTENTQPSILISRDESINSPKPEPSGLQSSNIIPKKASMVWSSDEEEDEPSTKDINTETISGETNTSNDEIETKEEEANSILKTPVNKKVSNKFVPDEDIMFSKPPMEHMQMSPSNNSPAHSIFSPIEKYYAFDAPKSPIEEQTTDVVEKEKTVDEQSKYSKEQYEKVEEPSKDIEKEVRKSLENDENFIREDEAALPKLSKDLEEGLDFVDNEDLSILESSSPVKSSPAVNPIDTTKSVNNDQSKWIQNEPMKAELCDFSEKVSALSIENEKLRQRITELEIKDKDKQLQRAKKSANATLPKYSLNEESITKFISEAGQIPFYFVSEINLSIQSFFSVLESDQSDIGNELFEILFQLTNQIDKVVELFKISQFRDQLTLLRASLSHLISSVRYYAVYGEILPKITVQAAAAELIFALCKLISVGKITPNDNFDLTLNATLNNTEDESIPNSPVRSIASSSRPNISISIENSSFLEDDGQEEISPVKPLKITQKANRILEKSTFRKPSGTSMFSSILETRPTSKSNEEISSKKIDRQDNNSKSVKSSIRAIQSPTITQEGYNNDPEKNKGIGLGIVSSESPAFKADTSSENHSSNSPTIKDESTSMEPKVNTVDFATVRKIESPHLNTNMKSIDRDDSVKVNGPDISVTSPDTEHNSRELKNDKNMDEHGDSTLRNETHMHKDLDTDNDNTEFEFVTVDEPGTTESSEPSSKSTDINDIEDDNSETEVSDEFDIENFEVNNPENTLSELLSYVEHQTVEVISTIQTLLTSIKDTSSTKGGLKREAFDINNVISQMVSATSISMEQTRNYHLKEHGSWVVQSLEDCSRRIITLCEFNEDGLIQENASDNEYADKQFKQRLAGIAFDIAKCTKELVKSVEEASLKEESSN</sequence>
<evidence type="ECO:0000259" key="4">
    <source>
        <dbReference type="SMART" id="SM00555"/>
    </source>
</evidence>
<dbReference type="InterPro" id="IPR039892">
    <property type="entry name" value="Spa2/Sph1"/>
</dbReference>
<name>A7TQK8_VANPO</name>
<keyword evidence="6" id="KW-1185">Reference proteome</keyword>
<dbReference type="eggNOG" id="ENOG502QS1N">
    <property type="taxonomic scope" value="Eukaryota"/>
</dbReference>